<dbReference type="EMBL" id="CACRSU010000051">
    <property type="protein sequence ID" value="VYT54048.1"/>
    <property type="molecule type" value="Genomic_DNA"/>
</dbReference>
<evidence type="ECO:0008006" key="3">
    <source>
        <dbReference type="Google" id="ProtNLM"/>
    </source>
</evidence>
<feature type="signal peptide" evidence="1">
    <location>
        <begin position="1"/>
        <end position="23"/>
    </location>
</feature>
<keyword evidence="1" id="KW-0732">Signal</keyword>
<reference evidence="2" key="1">
    <citation type="submission" date="2019-11" db="EMBL/GenBank/DDBJ databases">
        <authorList>
            <person name="Feng L."/>
        </authorList>
    </citation>
    <scope>NUCLEOTIDE SEQUENCE</scope>
    <source>
        <strain evidence="2">BintestinalisLFYP9</strain>
    </source>
</reference>
<name>A0A6N2XLA0_9BACE</name>
<sequence>MKNFIFALCGFLMMTFASLSVQASVSEPILLKSDVTIVDVGTPTIQNDVVKIVPMDYLVVTASQPVFMIVESSAMQSKSVTVPKCPFRYIYKSKYCTHYSHTAYSRLIIPY</sequence>
<dbReference type="AlphaFoldDB" id="A0A6N2XLA0"/>
<dbReference type="RefSeq" id="WP_138291657.1">
    <property type="nucleotide sequence ID" value="NZ_BAABZC010000002.1"/>
</dbReference>
<gene>
    <name evidence="2" type="ORF">BILFYP9_04971</name>
</gene>
<proteinExistence type="predicted"/>
<feature type="chain" id="PRO_5027083494" description="DUF3868 domain-containing protein" evidence="1">
    <location>
        <begin position="24"/>
        <end position="111"/>
    </location>
</feature>
<evidence type="ECO:0000256" key="1">
    <source>
        <dbReference type="SAM" id="SignalP"/>
    </source>
</evidence>
<accession>A0A6N2XLA0</accession>
<organism evidence="2">
    <name type="scientific">Bacteroides intestinalis</name>
    <dbReference type="NCBI Taxonomy" id="329854"/>
    <lineage>
        <taxon>Bacteria</taxon>
        <taxon>Pseudomonadati</taxon>
        <taxon>Bacteroidota</taxon>
        <taxon>Bacteroidia</taxon>
        <taxon>Bacteroidales</taxon>
        <taxon>Bacteroidaceae</taxon>
        <taxon>Bacteroides</taxon>
    </lineage>
</organism>
<evidence type="ECO:0000313" key="2">
    <source>
        <dbReference type="EMBL" id="VYT54048.1"/>
    </source>
</evidence>
<protein>
    <recommendedName>
        <fullName evidence="3">DUF3868 domain-containing protein</fullName>
    </recommendedName>
</protein>